<dbReference type="EMBL" id="JACAQE010000002">
    <property type="protein sequence ID" value="NWC13282.1"/>
    <property type="molecule type" value="Genomic_DNA"/>
</dbReference>
<gene>
    <name evidence="3" type="ORF">HX845_06520</name>
</gene>
<keyword evidence="1" id="KW-1133">Transmembrane helix</keyword>
<evidence type="ECO:0000256" key="1">
    <source>
        <dbReference type="SAM" id="Phobius"/>
    </source>
</evidence>
<protein>
    <submittedName>
        <fullName evidence="3">Conjugal transfer protein TraG N-terminal domain-containing protein</fullName>
    </submittedName>
</protein>
<dbReference type="Pfam" id="PF07916">
    <property type="entry name" value="TraG_N"/>
    <property type="match status" value="1"/>
</dbReference>
<dbReference type="Proteomes" id="UP000517547">
    <property type="component" value="Unassembled WGS sequence"/>
</dbReference>
<organism evidence="3 4">
    <name type="scientific">Pseudomonas gingeri</name>
    <dbReference type="NCBI Taxonomy" id="117681"/>
    <lineage>
        <taxon>Bacteria</taxon>
        <taxon>Pseudomonadati</taxon>
        <taxon>Pseudomonadota</taxon>
        <taxon>Gammaproteobacteria</taxon>
        <taxon>Pseudomonadales</taxon>
        <taxon>Pseudomonadaceae</taxon>
        <taxon>Pseudomonas</taxon>
    </lineage>
</organism>
<dbReference type="RefSeq" id="WP_017128650.1">
    <property type="nucleotide sequence ID" value="NZ_JACAQE010000002.1"/>
</dbReference>
<name>A0A7Y7XY73_9PSED</name>
<dbReference type="AlphaFoldDB" id="A0A7Y7XY73"/>
<accession>A0A7Y7XY73</accession>
<feature type="transmembrane region" description="Helical" evidence="1">
    <location>
        <begin position="130"/>
        <end position="152"/>
    </location>
</feature>
<feature type="domain" description="TraG N-terminal Proteobacteria" evidence="2">
    <location>
        <begin position="10"/>
        <end position="485"/>
    </location>
</feature>
<dbReference type="InterPro" id="IPR012931">
    <property type="entry name" value="TraG_N_Proteobacteria"/>
</dbReference>
<feature type="transmembrane region" description="Helical" evidence="1">
    <location>
        <begin position="442"/>
        <end position="468"/>
    </location>
</feature>
<feature type="transmembrane region" description="Helical" evidence="1">
    <location>
        <begin position="335"/>
        <end position="352"/>
    </location>
</feature>
<keyword evidence="1" id="KW-0812">Transmembrane</keyword>
<feature type="transmembrane region" description="Helical" evidence="1">
    <location>
        <begin position="358"/>
        <end position="380"/>
    </location>
</feature>
<sequence>MTLYANDYLEYYLTLVGWLVGNGIWEVLTDSGLFALPFMVIVLQEWFKGREKGPDGNSVLAASASIETRLWLATAVIMFAGIPFIHLDLGTLQFDQSRSEQCQVLQPIPQDTGWGRSFTTLNGQTALVPVWWFFVHSMSKAVTGAAVAAIPCGTDLRQMRMQVYNTRLHDPLLGQEVADFTNDCYGYSRAKLFMNRPTLSLEQTHDINWIGSRYFREQSGYYDTYHSRSPRSEWPYDPDRDMGLAQVANGGGYPTCNQWWNDGDKGLRSRLLAEVESSLIERFARWANFVSQEEVNDAIVRQIVSPSSQTMTQGRAYSDYGGQVGGSMFNDVSRVTGAVGLTVGTAAYFPAMDVMRQALPMVTAALKMALVICIPLVLMFSTYDLKATITVSVVQFAIIFVDFWFQLARWLDTTILDALYGWDSPHSNLNLLLGMNNTQADMLLNFVMGALFIILPTFWMTALTWAGIRTAAIIQGLTEGTNSAQQHGGKGANLVTSKLKGQLKK</sequence>
<comment type="caution">
    <text evidence="3">The sequence shown here is derived from an EMBL/GenBank/DDBJ whole genome shotgun (WGS) entry which is preliminary data.</text>
</comment>
<proteinExistence type="predicted"/>
<evidence type="ECO:0000313" key="3">
    <source>
        <dbReference type="EMBL" id="NWC13282.1"/>
    </source>
</evidence>
<evidence type="ECO:0000313" key="4">
    <source>
        <dbReference type="Proteomes" id="UP000517547"/>
    </source>
</evidence>
<feature type="transmembrane region" description="Helical" evidence="1">
    <location>
        <begin position="23"/>
        <end position="43"/>
    </location>
</feature>
<evidence type="ECO:0000259" key="2">
    <source>
        <dbReference type="Pfam" id="PF07916"/>
    </source>
</evidence>
<keyword evidence="1" id="KW-0472">Membrane</keyword>
<reference evidence="3 4" key="1">
    <citation type="submission" date="2020-04" db="EMBL/GenBank/DDBJ databases">
        <title>Molecular characterization of pseudomonads from Agaricus bisporus reveal novel blotch 2 pathogens in Western Europe.</title>
        <authorList>
            <person name="Taparia T."/>
            <person name="Krijger M."/>
            <person name="Haynes E."/>
            <person name="Elpinstone J.G."/>
            <person name="Noble R."/>
            <person name="Van Der Wolf J."/>
        </authorList>
    </citation>
    <scope>NUCLEOTIDE SEQUENCE [LARGE SCALE GENOMIC DNA]</scope>
    <source>
        <strain evidence="3 4">IPO3738</strain>
    </source>
</reference>
<feature type="transmembrane region" description="Helical" evidence="1">
    <location>
        <begin position="70"/>
        <end position="87"/>
    </location>
</feature>
<feature type="transmembrane region" description="Helical" evidence="1">
    <location>
        <begin position="387"/>
        <end position="407"/>
    </location>
</feature>